<dbReference type="Proteomes" id="UP001223420">
    <property type="component" value="Unassembled WGS sequence"/>
</dbReference>
<proteinExistence type="predicted"/>
<name>A0AAJ1TVR4_9HYPH</name>
<reference evidence="2" key="1">
    <citation type="submission" date="2023-07" db="EMBL/GenBank/DDBJ databases">
        <title>Genomic Encyclopedia of Type Strains, Phase IV (KMG-IV): sequencing the most valuable type-strain genomes for metagenomic binning, comparative biology and taxonomic classification.</title>
        <authorList>
            <person name="Goeker M."/>
        </authorList>
    </citation>
    <scope>NUCLEOTIDE SEQUENCE</scope>
    <source>
        <strain evidence="2">DSM 19569</strain>
    </source>
</reference>
<organism evidence="2 3">
    <name type="scientific">Methylobacterium brachiatum</name>
    <dbReference type="NCBI Taxonomy" id="269660"/>
    <lineage>
        <taxon>Bacteria</taxon>
        <taxon>Pseudomonadati</taxon>
        <taxon>Pseudomonadota</taxon>
        <taxon>Alphaproteobacteria</taxon>
        <taxon>Hyphomicrobiales</taxon>
        <taxon>Methylobacteriaceae</taxon>
        <taxon>Methylobacterium</taxon>
    </lineage>
</organism>
<protein>
    <submittedName>
        <fullName evidence="2">Uncharacterized protein</fullName>
    </submittedName>
</protein>
<feature type="signal peptide" evidence="1">
    <location>
        <begin position="1"/>
        <end position="25"/>
    </location>
</feature>
<evidence type="ECO:0000313" key="3">
    <source>
        <dbReference type="Proteomes" id="UP001223420"/>
    </source>
</evidence>
<sequence>MTRVAHSWMAALSAFAIALPSISAALPASRSADHAGAGIDRAGLIAERQQQRWQQLSLSICTGCITAANRVAPVSYDKPSLAELARPNPRVTMAARRPRAKVRLAQLRKRYARLQRHDRRRVAARARPVRLAKRLPPRKLAHLQTAPVAWPVGSIPVAYRLPERPVERPWVPQDDNRWHATILPASSLRPRRS</sequence>
<feature type="chain" id="PRO_5042520372" evidence="1">
    <location>
        <begin position="26"/>
        <end position="193"/>
    </location>
</feature>
<dbReference type="RefSeq" id="WP_230365407.1">
    <property type="nucleotide sequence ID" value="NZ_JAJALK010000002.1"/>
</dbReference>
<dbReference type="EMBL" id="JAUSWL010000005">
    <property type="protein sequence ID" value="MDQ0544307.1"/>
    <property type="molecule type" value="Genomic_DNA"/>
</dbReference>
<evidence type="ECO:0000256" key="1">
    <source>
        <dbReference type="SAM" id="SignalP"/>
    </source>
</evidence>
<comment type="caution">
    <text evidence="2">The sequence shown here is derived from an EMBL/GenBank/DDBJ whole genome shotgun (WGS) entry which is preliminary data.</text>
</comment>
<gene>
    <name evidence="2" type="ORF">QO001_003241</name>
</gene>
<keyword evidence="1" id="KW-0732">Signal</keyword>
<accession>A0AAJ1TVR4</accession>
<dbReference type="AlphaFoldDB" id="A0AAJ1TVR4"/>
<evidence type="ECO:0000313" key="2">
    <source>
        <dbReference type="EMBL" id="MDQ0544307.1"/>
    </source>
</evidence>